<dbReference type="GO" id="GO:0012506">
    <property type="term" value="C:vesicle membrane"/>
    <property type="evidence" value="ECO:0007669"/>
    <property type="project" value="TreeGrafter"/>
</dbReference>
<dbReference type="PANTHER" id="PTHR10502:SF233">
    <property type="entry name" value="ANNEXIN B9"/>
    <property type="match status" value="1"/>
</dbReference>
<name>A0A1D2MSL0_ORCCI</name>
<dbReference type="PANTHER" id="PTHR10502">
    <property type="entry name" value="ANNEXIN"/>
    <property type="match status" value="1"/>
</dbReference>
<accession>A0A1D2MSL0</accession>
<proteinExistence type="inferred from homology"/>
<dbReference type="InterPro" id="IPR018502">
    <property type="entry name" value="Annexin_repeat"/>
</dbReference>
<evidence type="ECO:0000256" key="2">
    <source>
        <dbReference type="ARBA" id="ARBA00022737"/>
    </source>
</evidence>
<dbReference type="GO" id="GO:0005509">
    <property type="term" value="F:calcium ion binding"/>
    <property type="evidence" value="ECO:0007669"/>
    <property type="project" value="InterPro"/>
</dbReference>
<dbReference type="EMBL" id="LJIJ01000611">
    <property type="protein sequence ID" value="ODM95878.1"/>
    <property type="molecule type" value="Genomic_DNA"/>
</dbReference>
<evidence type="ECO:0000313" key="4">
    <source>
        <dbReference type="EMBL" id="ODM95878.1"/>
    </source>
</evidence>
<dbReference type="PROSITE" id="PS51897">
    <property type="entry name" value="ANNEXIN_2"/>
    <property type="match status" value="2"/>
</dbReference>
<evidence type="ECO:0000256" key="1">
    <source>
        <dbReference type="ARBA" id="ARBA00007831"/>
    </source>
</evidence>
<dbReference type="PRINTS" id="PR00196">
    <property type="entry name" value="ANNEXIN"/>
</dbReference>
<comment type="similarity">
    <text evidence="1">Belongs to the annexin family.</text>
</comment>
<dbReference type="InterPro" id="IPR001464">
    <property type="entry name" value="Annexin"/>
</dbReference>
<dbReference type="Gene3D" id="1.10.220.10">
    <property type="entry name" value="Annexin"/>
    <property type="match status" value="4"/>
</dbReference>
<dbReference type="SUPFAM" id="SSF47874">
    <property type="entry name" value="Annexin"/>
    <property type="match status" value="1"/>
</dbReference>
<dbReference type="AlphaFoldDB" id="A0A1D2MSL0"/>
<keyword evidence="2" id="KW-0677">Repeat</keyword>
<dbReference type="STRING" id="48709.A0A1D2MSL0"/>
<dbReference type="GO" id="GO:0005544">
    <property type="term" value="F:calcium-dependent phospholipid binding"/>
    <property type="evidence" value="ECO:0007669"/>
    <property type="project" value="InterPro"/>
</dbReference>
<gene>
    <name evidence="4" type="ORF">Ocin01_10803</name>
</gene>
<dbReference type="GO" id="GO:0005634">
    <property type="term" value="C:nucleus"/>
    <property type="evidence" value="ECO:0007669"/>
    <property type="project" value="TreeGrafter"/>
</dbReference>
<keyword evidence="5" id="KW-1185">Reference proteome</keyword>
<dbReference type="GO" id="GO:0005886">
    <property type="term" value="C:plasma membrane"/>
    <property type="evidence" value="ECO:0007669"/>
    <property type="project" value="TreeGrafter"/>
</dbReference>
<evidence type="ECO:0000313" key="5">
    <source>
        <dbReference type="Proteomes" id="UP000094527"/>
    </source>
</evidence>
<dbReference type="Proteomes" id="UP000094527">
    <property type="component" value="Unassembled WGS sequence"/>
</dbReference>
<protein>
    <submittedName>
        <fullName evidence="4">Annexin A7</fullName>
    </submittedName>
</protein>
<dbReference type="SMART" id="SM00335">
    <property type="entry name" value="ANX"/>
    <property type="match status" value="4"/>
</dbReference>
<organism evidence="4 5">
    <name type="scientific">Orchesella cincta</name>
    <name type="common">Springtail</name>
    <name type="synonym">Podura cincta</name>
    <dbReference type="NCBI Taxonomy" id="48709"/>
    <lineage>
        <taxon>Eukaryota</taxon>
        <taxon>Metazoa</taxon>
        <taxon>Ecdysozoa</taxon>
        <taxon>Arthropoda</taxon>
        <taxon>Hexapoda</taxon>
        <taxon>Collembola</taxon>
        <taxon>Entomobryomorpha</taxon>
        <taxon>Entomobryoidea</taxon>
        <taxon>Orchesellidae</taxon>
        <taxon>Orchesellinae</taxon>
        <taxon>Orchesella</taxon>
    </lineage>
</organism>
<dbReference type="Pfam" id="PF00191">
    <property type="entry name" value="Annexin"/>
    <property type="match status" value="4"/>
</dbReference>
<dbReference type="OrthoDB" id="37886at2759"/>
<dbReference type="GO" id="GO:0005737">
    <property type="term" value="C:cytoplasm"/>
    <property type="evidence" value="ECO:0007669"/>
    <property type="project" value="TreeGrafter"/>
</dbReference>
<keyword evidence="3" id="KW-0041">Annexin</keyword>
<evidence type="ECO:0000256" key="3">
    <source>
        <dbReference type="ARBA" id="ARBA00023216"/>
    </source>
</evidence>
<sequence length="336" mass="37680">MSLVCNRIHQPRMDSFCVWGKNPTIVPHAPFDAGADATILRSAMKRFGTNEGQIIAVVTKRTLEQRQQIVSQYEKQYNRIAILANSEKSIVPIPFPVEHDEGSKEGTRWQSIGVVGGLIFCCLDAFTLDEIVQSYKKQYSKDMKDDVKKDVSGDYGLLLQALMEGKRRPPSSTQTRGNSSMKVAKKLVKAGVGIWLGTDEKPIIKIFSKCSFKELAEISKAYFKFTSIPLAKSLATETSGNFRELLLKILHYAENPINHYALLLQSALQHSNLNLFKDINRCRTVVRILVTRSEIDLMDIEERYSVIATKSLEADVKAATSSDFQKACLNIIQGNK</sequence>
<comment type="caution">
    <text evidence="4">The sequence shown here is derived from an EMBL/GenBank/DDBJ whole genome shotgun (WGS) entry which is preliminary data.</text>
</comment>
<reference evidence="4 5" key="1">
    <citation type="journal article" date="2016" name="Genome Biol. Evol.">
        <title>Gene Family Evolution Reflects Adaptation to Soil Environmental Stressors in the Genome of the Collembolan Orchesella cincta.</title>
        <authorList>
            <person name="Faddeeva-Vakhrusheva A."/>
            <person name="Derks M.F."/>
            <person name="Anvar S.Y."/>
            <person name="Agamennone V."/>
            <person name="Suring W."/>
            <person name="Smit S."/>
            <person name="van Straalen N.M."/>
            <person name="Roelofs D."/>
        </authorList>
    </citation>
    <scope>NUCLEOTIDE SEQUENCE [LARGE SCALE GENOMIC DNA]</scope>
    <source>
        <tissue evidence="4">Mixed pool</tissue>
    </source>
</reference>
<dbReference type="InterPro" id="IPR037104">
    <property type="entry name" value="Annexin_sf"/>
</dbReference>
<dbReference type="GO" id="GO:0001786">
    <property type="term" value="F:phosphatidylserine binding"/>
    <property type="evidence" value="ECO:0007669"/>
    <property type="project" value="TreeGrafter"/>
</dbReference>